<feature type="coiled-coil region" evidence="4">
    <location>
        <begin position="59"/>
        <end position="86"/>
    </location>
</feature>
<evidence type="ECO:0000256" key="1">
    <source>
        <dbReference type="ARBA" id="ARBA00023157"/>
    </source>
</evidence>
<evidence type="ECO:0000256" key="4">
    <source>
        <dbReference type="SAM" id="Coils"/>
    </source>
</evidence>
<proteinExistence type="predicted"/>
<reference evidence="8" key="2">
    <citation type="submission" date="2025-09" db="UniProtKB">
        <authorList>
            <consortium name="Ensembl"/>
        </authorList>
    </citation>
    <scope>IDENTIFICATION</scope>
</reference>
<comment type="caution">
    <text evidence="3">Lacks conserved residue(s) required for the propagation of feature annotation.</text>
</comment>
<reference evidence="8" key="1">
    <citation type="submission" date="2025-08" db="UniProtKB">
        <authorList>
            <consortium name="Ensembl"/>
        </authorList>
    </citation>
    <scope>IDENTIFICATION</scope>
</reference>
<dbReference type="InterPro" id="IPR000716">
    <property type="entry name" value="Thyroglobulin_1"/>
</dbReference>
<keyword evidence="6" id="KW-0472">Membrane</keyword>
<dbReference type="Ensembl" id="ENSSDUT00000025806.1">
    <property type="protein sequence ID" value="ENSSDUP00000025342.1"/>
    <property type="gene ID" value="ENSSDUG00000018396.1"/>
</dbReference>
<protein>
    <submittedName>
        <fullName evidence="8">Insulin-like growth factor-binding protein 2</fullName>
    </submittedName>
</protein>
<dbReference type="Pfam" id="PF09307">
    <property type="entry name" value="MHC2-interact"/>
    <property type="match status" value="1"/>
</dbReference>
<dbReference type="RefSeq" id="XP_022608586.1">
    <property type="nucleotide sequence ID" value="XM_022752865.1"/>
</dbReference>
<accession>A0A3B4V433</accession>
<evidence type="ECO:0000256" key="3">
    <source>
        <dbReference type="PROSITE-ProRule" id="PRU00500"/>
    </source>
</evidence>
<dbReference type="InterPro" id="IPR015386">
    <property type="entry name" value="MHC_II-assoc_invar/CLIP_MHC-bd"/>
</dbReference>
<dbReference type="SMART" id="SM00211">
    <property type="entry name" value="TY"/>
    <property type="match status" value="1"/>
</dbReference>
<dbReference type="SUPFAM" id="SSF57610">
    <property type="entry name" value="Thyroglobulin type-1 domain"/>
    <property type="match status" value="1"/>
</dbReference>
<feature type="disulfide bond" evidence="2">
    <location>
        <begin position="154"/>
        <end position="159"/>
    </location>
</feature>
<dbReference type="GeneTree" id="ENSGT00940000169140"/>
<dbReference type="AlphaFoldDB" id="A0A3B4V433"/>
<dbReference type="CDD" id="cd00191">
    <property type="entry name" value="TY"/>
    <property type="match status" value="1"/>
</dbReference>
<dbReference type="GO" id="GO:0035718">
    <property type="term" value="F:macrophage migration inhibitory factor binding"/>
    <property type="evidence" value="ECO:0007669"/>
    <property type="project" value="InterPro"/>
</dbReference>
<evidence type="ECO:0000313" key="9">
    <source>
        <dbReference type="Proteomes" id="UP000261420"/>
    </source>
</evidence>
<keyword evidence="6" id="KW-0812">Transmembrane</keyword>
<dbReference type="KEGG" id="sdu:111227415"/>
<dbReference type="Pfam" id="PF00086">
    <property type="entry name" value="Thyroglobulin_1"/>
    <property type="match status" value="1"/>
</dbReference>
<keyword evidence="9" id="KW-1185">Reference proteome</keyword>
<sequence length="201" mass="21929">MSDPENPTQPLLRAPNQPTAVNAGETTENRRPSRAYKMAALTLLACVLIVGQAMIAYFLLSQRNDIKSLEEQNNNMKTELTKGRSVSVPVRMHMPMNALTMLADDYVEEEASTDKMVPLQGTNCQLEAAGVKATHLPGFRPACDERGLYKAQQCFMRTCWCVNPVNGEQIPGSVSNGPARCSMAVHTGGLSNMLTITDVDV</sequence>
<dbReference type="Gene3D" id="4.10.800.10">
    <property type="entry name" value="Thyroglobulin type-1"/>
    <property type="match status" value="1"/>
</dbReference>
<evidence type="ECO:0000256" key="6">
    <source>
        <dbReference type="SAM" id="Phobius"/>
    </source>
</evidence>
<feature type="compositionally biased region" description="Polar residues" evidence="5">
    <location>
        <begin position="16"/>
        <end position="26"/>
    </location>
</feature>
<feature type="region of interest" description="Disordered" evidence="5">
    <location>
        <begin position="1"/>
        <end position="31"/>
    </location>
</feature>
<dbReference type="PIRSF" id="PIRSF001992">
    <property type="entry name" value="CD74_antigen"/>
    <property type="match status" value="1"/>
</dbReference>
<dbReference type="GO" id="GO:0006886">
    <property type="term" value="P:intracellular protein transport"/>
    <property type="evidence" value="ECO:0007669"/>
    <property type="project" value="InterPro"/>
</dbReference>
<keyword evidence="1 2" id="KW-1015">Disulfide bond</keyword>
<feature type="transmembrane region" description="Helical" evidence="6">
    <location>
        <begin position="38"/>
        <end position="60"/>
    </location>
</feature>
<organism evidence="8 9">
    <name type="scientific">Seriola dumerili</name>
    <name type="common">Greater amberjack</name>
    <name type="synonym">Caranx dumerili</name>
    <dbReference type="NCBI Taxonomy" id="41447"/>
    <lineage>
        <taxon>Eukaryota</taxon>
        <taxon>Metazoa</taxon>
        <taxon>Chordata</taxon>
        <taxon>Craniata</taxon>
        <taxon>Vertebrata</taxon>
        <taxon>Euteleostomi</taxon>
        <taxon>Actinopterygii</taxon>
        <taxon>Neopterygii</taxon>
        <taxon>Teleostei</taxon>
        <taxon>Neoteleostei</taxon>
        <taxon>Acanthomorphata</taxon>
        <taxon>Carangaria</taxon>
        <taxon>Carangiformes</taxon>
        <taxon>Carangidae</taxon>
        <taxon>Seriola</taxon>
    </lineage>
</organism>
<dbReference type="GO" id="GO:0019882">
    <property type="term" value="P:antigen processing and presentation"/>
    <property type="evidence" value="ECO:0007669"/>
    <property type="project" value="InterPro"/>
</dbReference>
<dbReference type="CTD" id="30645"/>
<dbReference type="GO" id="GO:0006955">
    <property type="term" value="P:immune response"/>
    <property type="evidence" value="ECO:0007669"/>
    <property type="project" value="InterPro"/>
</dbReference>
<evidence type="ECO:0000256" key="5">
    <source>
        <dbReference type="SAM" id="MobiDB-lite"/>
    </source>
</evidence>
<dbReference type="PROSITE" id="PS51162">
    <property type="entry name" value="THYROGLOBULIN_1_2"/>
    <property type="match status" value="1"/>
</dbReference>
<dbReference type="PROSITE" id="PS00484">
    <property type="entry name" value="THYROGLOBULIN_1_1"/>
    <property type="match status" value="1"/>
</dbReference>
<evidence type="ECO:0000256" key="2">
    <source>
        <dbReference type="PIRSR" id="PIRSR001992-1"/>
    </source>
</evidence>
<keyword evidence="4" id="KW-0175">Coiled coil</keyword>
<dbReference type="GeneID" id="111227415"/>
<feature type="domain" description="Thyroglobulin type-1" evidence="7">
    <location>
        <begin position="121"/>
        <end position="181"/>
    </location>
</feature>
<feature type="disulfide bond" evidence="2 3">
    <location>
        <begin position="124"/>
        <end position="143"/>
    </location>
</feature>
<dbReference type="GO" id="GO:0042289">
    <property type="term" value="F:MHC class II protein binding"/>
    <property type="evidence" value="ECO:0007669"/>
    <property type="project" value="InterPro"/>
</dbReference>
<dbReference type="GO" id="GO:0016020">
    <property type="term" value="C:membrane"/>
    <property type="evidence" value="ECO:0007669"/>
    <property type="project" value="InterPro"/>
</dbReference>
<dbReference type="InterPro" id="IPR043530">
    <property type="entry name" value="CD74_antigen"/>
</dbReference>
<dbReference type="OMA" id="CVLIAGQ"/>
<evidence type="ECO:0000259" key="7">
    <source>
        <dbReference type="PROSITE" id="PS51162"/>
    </source>
</evidence>
<dbReference type="Proteomes" id="UP000261420">
    <property type="component" value="Unplaced"/>
</dbReference>
<evidence type="ECO:0000313" key="8">
    <source>
        <dbReference type="Ensembl" id="ENSSDUP00000025342.1"/>
    </source>
</evidence>
<dbReference type="InterPro" id="IPR036857">
    <property type="entry name" value="Thyroglobulin_1_sf"/>
</dbReference>
<feature type="disulfide bond" evidence="2 3">
    <location>
        <begin position="161"/>
        <end position="181"/>
    </location>
</feature>
<keyword evidence="6" id="KW-1133">Transmembrane helix</keyword>
<name>A0A3B4V433_SERDU</name>